<feature type="region of interest" description="Disordered" evidence="1">
    <location>
        <begin position="284"/>
        <end position="325"/>
    </location>
</feature>
<feature type="compositionally biased region" description="Acidic residues" evidence="1">
    <location>
        <begin position="302"/>
        <end position="325"/>
    </location>
</feature>
<feature type="non-terminal residue" evidence="2">
    <location>
        <position position="335"/>
    </location>
</feature>
<evidence type="ECO:0000256" key="1">
    <source>
        <dbReference type="SAM" id="MobiDB-lite"/>
    </source>
</evidence>
<organism evidence="2">
    <name type="scientific">marine sediment metagenome</name>
    <dbReference type="NCBI Taxonomy" id="412755"/>
    <lineage>
        <taxon>unclassified sequences</taxon>
        <taxon>metagenomes</taxon>
        <taxon>ecological metagenomes</taxon>
    </lineage>
</organism>
<dbReference type="AlphaFoldDB" id="A0A0F9GKW6"/>
<gene>
    <name evidence="2" type="ORF">LCGC14_2171730</name>
</gene>
<name>A0A0F9GKW6_9ZZZZ</name>
<evidence type="ECO:0000313" key="2">
    <source>
        <dbReference type="EMBL" id="KKL63777.1"/>
    </source>
</evidence>
<reference evidence="2" key="1">
    <citation type="journal article" date="2015" name="Nature">
        <title>Complex archaea that bridge the gap between prokaryotes and eukaryotes.</title>
        <authorList>
            <person name="Spang A."/>
            <person name="Saw J.H."/>
            <person name="Jorgensen S.L."/>
            <person name="Zaremba-Niedzwiedzka K."/>
            <person name="Martijn J."/>
            <person name="Lind A.E."/>
            <person name="van Eijk R."/>
            <person name="Schleper C."/>
            <person name="Guy L."/>
            <person name="Ettema T.J."/>
        </authorList>
    </citation>
    <scope>NUCLEOTIDE SEQUENCE</scope>
</reference>
<proteinExistence type="predicted"/>
<protein>
    <submittedName>
        <fullName evidence="2">Uncharacterized protein</fullName>
    </submittedName>
</protein>
<dbReference type="EMBL" id="LAZR01028051">
    <property type="protein sequence ID" value="KKL63777.1"/>
    <property type="molecule type" value="Genomic_DNA"/>
</dbReference>
<feature type="compositionally biased region" description="Basic and acidic residues" evidence="1">
    <location>
        <begin position="284"/>
        <end position="301"/>
    </location>
</feature>
<accession>A0A0F9GKW6</accession>
<sequence>MSNSKEENIVAKTIFSIVEAAEFVGVSSCILYNYWRDGKLPAIDGGGKPVRFHIPDLVTLRDKLSPGCMDRFWNFQECTRLSDNVLVIALDLIDPSIISHWRCGRRQPFGSMMQKMNRLTSFSIDSALRRILKAVEGMHPSHTKHGDKDAMLQLVERAISRNQYDRYGVGSAESKPKPNPKFACKKGKLGSKLVRCKSENKHISNMLPKEMCENIEHWMRVNGSSYTLTARLMGCSDSALRQWLMQGNISMPSLEKVEKFCRDKGIEMTGHLVTSRLTFMPEKKVEPEDDGKKEIHLSAKDFDEDDDMDEEDDIDMEEQEEQEDTLEYLMTKFTR</sequence>
<comment type="caution">
    <text evidence="2">The sequence shown here is derived from an EMBL/GenBank/DDBJ whole genome shotgun (WGS) entry which is preliminary data.</text>
</comment>